<comment type="caution">
    <text evidence="1">The sequence shown here is derived from an EMBL/GenBank/DDBJ whole genome shotgun (WGS) entry which is preliminary data.</text>
</comment>
<name>A0A9W9Z5Z4_9CNID</name>
<accession>A0A9W9Z5Z4</accession>
<dbReference type="EMBL" id="MU826689">
    <property type="protein sequence ID" value="KAJ7375575.1"/>
    <property type="molecule type" value="Genomic_DNA"/>
</dbReference>
<reference evidence="1" key="1">
    <citation type="submission" date="2023-01" db="EMBL/GenBank/DDBJ databases">
        <title>Genome assembly of the deep-sea coral Lophelia pertusa.</title>
        <authorList>
            <person name="Herrera S."/>
            <person name="Cordes E."/>
        </authorList>
    </citation>
    <scope>NUCLEOTIDE SEQUENCE</scope>
    <source>
        <strain evidence="1">USNM1676648</strain>
        <tissue evidence="1">Polyp</tissue>
    </source>
</reference>
<keyword evidence="2" id="KW-1185">Reference proteome</keyword>
<dbReference type="Proteomes" id="UP001163046">
    <property type="component" value="Unassembled WGS sequence"/>
</dbReference>
<evidence type="ECO:0000313" key="2">
    <source>
        <dbReference type="Proteomes" id="UP001163046"/>
    </source>
</evidence>
<protein>
    <submittedName>
        <fullName evidence="1">Uncharacterized protein</fullName>
    </submittedName>
</protein>
<organism evidence="1 2">
    <name type="scientific">Desmophyllum pertusum</name>
    <dbReference type="NCBI Taxonomy" id="174260"/>
    <lineage>
        <taxon>Eukaryota</taxon>
        <taxon>Metazoa</taxon>
        <taxon>Cnidaria</taxon>
        <taxon>Anthozoa</taxon>
        <taxon>Hexacorallia</taxon>
        <taxon>Scleractinia</taxon>
        <taxon>Caryophylliina</taxon>
        <taxon>Caryophylliidae</taxon>
        <taxon>Desmophyllum</taxon>
    </lineage>
</organism>
<evidence type="ECO:0000313" key="1">
    <source>
        <dbReference type="EMBL" id="KAJ7375575.1"/>
    </source>
</evidence>
<dbReference type="AlphaFoldDB" id="A0A9W9Z5Z4"/>
<gene>
    <name evidence="1" type="ORF">OS493_040307</name>
</gene>
<proteinExistence type="predicted"/>
<feature type="non-terminal residue" evidence="1">
    <location>
        <position position="1"/>
    </location>
</feature>
<feature type="non-terminal residue" evidence="1">
    <location>
        <position position="91"/>
    </location>
</feature>
<sequence>VYTHLAPPYLTGESVVDSVGRLDETADLVCFMPSFPTCELLAVLMTCILKTMRNITTMPMIGLIVNTLHCCDSPRTPQTELHEGFAGLVTK</sequence>